<keyword evidence="4" id="KW-1185">Reference proteome</keyword>
<comment type="caution">
    <text evidence="3">The sequence shown here is derived from an EMBL/GenBank/DDBJ whole genome shotgun (WGS) entry which is preliminary data.</text>
</comment>
<dbReference type="EMBL" id="JBBKZS010000002">
    <property type="protein sequence ID" value="MEJ8853909.1"/>
    <property type="molecule type" value="Genomic_DNA"/>
</dbReference>
<dbReference type="InterPro" id="IPR013658">
    <property type="entry name" value="SGL"/>
</dbReference>
<evidence type="ECO:0000313" key="3">
    <source>
        <dbReference type="EMBL" id="MEJ8853909.1"/>
    </source>
</evidence>
<accession>A0ABU8X459</accession>
<evidence type="ECO:0000259" key="2">
    <source>
        <dbReference type="Pfam" id="PF08450"/>
    </source>
</evidence>
<gene>
    <name evidence="3" type="ORF">WKW79_04985</name>
</gene>
<dbReference type="PANTHER" id="PTHR10907:SF47">
    <property type="entry name" value="REGUCALCIN"/>
    <property type="match status" value="1"/>
</dbReference>
<dbReference type="PANTHER" id="PTHR10907">
    <property type="entry name" value="REGUCALCIN"/>
    <property type="match status" value="1"/>
</dbReference>
<evidence type="ECO:0000256" key="1">
    <source>
        <dbReference type="ARBA" id="ARBA00008853"/>
    </source>
</evidence>
<protein>
    <submittedName>
        <fullName evidence="3">SMP-30/gluconolactonase/LRE family protein</fullName>
        <ecNumber evidence="3">3.1.1.99</ecNumber>
    </submittedName>
</protein>
<dbReference type="SUPFAM" id="SSF63829">
    <property type="entry name" value="Calcium-dependent phosphotriesterase"/>
    <property type="match status" value="1"/>
</dbReference>
<proteinExistence type="inferred from homology"/>
<dbReference type="GO" id="GO:0016787">
    <property type="term" value="F:hydrolase activity"/>
    <property type="evidence" value="ECO:0007669"/>
    <property type="project" value="UniProtKB-KW"/>
</dbReference>
<dbReference type="InterPro" id="IPR005511">
    <property type="entry name" value="SMP-30"/>
</dbReference>
<evidence type="ECO:0000313" key="4">
    <source>
        <dbReference type="Proteomes" id="UP001367030"/>
    </source>
</evidence>
<feature type="domain" description="SMP-30/Gluconolactonase/LRE-like region" evidence="2">
    <location>
        <begin position="14"/>
        <end position="266"/>
    </location>
</feature>
<dbReference type="InterPro" id="IPR011042">
    <property type="entry name" value="6-blade_b-propeller_TolB-like"/>
</dbReference>
<organism evidence="3 4">
    <name type="scientific">Variovorax robiniae</name>
    <dbReference type="NCBI Taxonomy" id="1836199"/>
    <lineage>
        <taxon>Bacteria</taxon>
        <taxon>Pseudomonadati</taxon>
        <taxon>Pseudomonadota</taxon>
        <taxon>Betaproteobacteria</taxon>
        <taxon>Burkholderiales</taxon>
        <taxon>Comamonadaceae</taxon>
        <taxon>Variovorax</taxon>
    </lineage>
</organism>
<dbReference type="Pfam" id="PF08450">
    <property type="entry name" value="SGL"/>
    <property type="match status" value="1"/>
</dbReference>
<keyword evidence="3" id="KW-0378">Hydrolase</keyword>
<comment type="similarity">
    <text evidence="1">Belongs to the SMP-30/CGR1 family.</text>
</comment>
<dbReference type="EC" id="3.1.1.99" evidence="3"/>
<sequence>MQAELVLDARNGTGESPVWRADEQALYWVDIPAKQLHRIDEAGAHTVWTGEEMLACIAPRKGHPGQWIAGMESGIFAIGTRDDGTLATSSVAGVAHAQHGMRFNDGRCDRQGRFWAGTMLMDMAAARDVGRVYRYQRDVNAEVALRLQLEHLIVPNGMAFSPDGKTMYLSDSHPNVQTIWAFDYDTASGTPHNRRVFVDMNPLPGRPDGAAVDADGCYWICGNDAGLVHRFTPEGKLDRSLAVPVKKPAMCAFGGARLDTLYVTSIRPGGDLSDQPLAGGLFALRPGVQGLPEPECVF</sequence>
<dbReference type="RefSeq" id="WP_340334008.1">
    <property type="nucleotide sequence ID" value="NZ_JBBKZS010000002.1"/>
</dbReference>
<reference evidence="3 4" key="1">
    <citation type="submission" date="2024-03" db="EMBL/GenBank/DDBJ databases">
        <title>Novel species of the genus Variovorax.</title>
        <authorList>
            <person name="Liu Q."/>
            <person name="Xin Y.-H."/>
        </authorList>
    </citation>
    <scope>NUCLEOTIDE SEQUENCE [LARGE SCALE GENOMIC DNA]</scope>
    <source>
        <strain evidence="3 4">KACC 18901</strain>
    </source>
</reference>
<name>A0ABU8X459_9BURK</name>
<dbReference type="Proteomes" id="UP001367030">
    <property type="component" value="Unassembled WGS sequence"/>
</dbReference>
<dbReference type="Gene3D" id="2.120.10.30">
    <property type="entry name" value="TolB, C-terminal domain"/>
    <property type="match status" value="1"/>
</dbReference>
<dbReference type="PRINTS" id="PR01790">
    <property type="entry name" value="SMP30FAMILY"/>
</dbReference>